<name>A0AAV7QAX3_PLEWA</name>
<keyword evidence="2" id="KW-1064">Adaptive immunity</keyword>
<feature type="signal peptide" evidence="4">
    <location>
        <begin position="1"/>
        <end position="19"/>
    </location>
</feature>
<dbReference type="InterPro" id="IPR013106">
    <property type="entry name" value="Ig_V-set"/>
</dbReference>
<dbReference type="GO" id="GO:0005576">
    <property type="term" value="C:extracellular region"/>
    <property type="evidence" value="ECO:0007669"/>
    <property type="project" value="UniProtKB-ARBA"/>
</dbReference>
<dbReference type="SMART" id="SM00406">
    <property type="entry name" value="IGv"/>
    <property type="match status" value="1"/>
</dbReference>
<evidence type="ECO:0000256" key="4">
    <source>
        <dbReference type="SAM" id="SignalP"/>
    </source>
</evidence>
<dbReference type="GO" id="GO:0002250">
    <property type="term" value="P:adaptive immune response"/>
    <property type="evidence" value="ECO:0007669"/>
    <property type="project" value="UniProtKB-KW"/>
</dbReference>
<keyword evidence="4" id="KW-0732">Signal</keyword>
<dbReference type="PANTHER" id="PTHR23266">
    <property type="entry name" value="IMMUNOGLOBULIN HEAVY CHAIN"/>
    <property type="match status" value="1"/>
</dbReference>
<dbReference type="SUPFAM" id="SSF48726">
    <property type="entry name" value="Immunoglobulin"/>
    <property type="match status" value="1"/>
</dbReference>
<keyword evidence="7" id="KW-1185">Reference proteome</keyword>
<dbReference type="EMBL" id="JANPWB010000010">
    <property type="protein sequence ID" value="KAJ1137459.1"/>
    <property type="molecule type" value="Genomic_DNA"/>
</dbReference>
<keyword evidence="1" id="KW-0391">Immunity</keyword>
<dbReference type="AlphaFoldDB" id="A0AAV7QAX3"/>
<evidence type="ECO:0000256" key="3">
    <source>
        <dbReference type="ARBA" id="ARBA00043265"/>
    </source>
</evidence>
<keyword evidence="3" id="KW-1280">Immunoglobulin</keyword>
<evidence type="ECO:0000256" key="2">
    <source>
        <dbReference type="ARBA" id="ARBA00023130"/>
    </source>
</evidence>
<organism evidence="6 7">
    <name type="scientific">Pleurodeles waltl</name>
    <name type="common">Iberian ribbed newt</name>
    <dbReference type="NCBI Taxonomy" id="8319"/>
    <lineage>
        <taxon>Eukaryota</taxon>
        <taxon>Metazoa</taxon>
        <taxon>Chordata</taxon>
        <taxon>Craniata</taxon>
        <taxon>Vertebrata</taxon>
        <taxon>Euteleostomi</taxon>
        <taxon>Amphibia</taxon>
        <taxon>Batrachia</taxon>
        <taxon>Caudata</taxon>
        <taxon>Salamandroidea</taxon>
        <taxon>Salamandridae</taxon>
        <taxon>Pleurodelinae</taxon>
        <taxon>Pleurodeles</taxon>
    </lineage>
</organism>
<evidence type="ECO:0000313" key="6">
    <source>
        <dbReference type="EMBL" id="KAJ1137459.1"/>
    </source>
</evidence>
<dbReference type="Proteomes" id="UP001066276">
    <property type="component" value="Chromosome 6"/>
</dbReference>
<feature type="domain" description="Ig-like" evidence="5">
    <location>
        <begin position="14"/>
        <end position="123"/>
    </location>
</feature>
<dbReference type="GO" id="GO:0019814">
    <property type="term" value="C:immunoglobulin complex"/>
    <property type="evidence" value="ECO:0007669"/>
    <property type="project" value="UniProtKB-KW"/>
</dbReference>
<dbReference type="InterPro" id="IPR013783">
    <property type="entry name" value="Ig-like_fold"/>
</dbReference>
<evidence type="ECO:0000313" key="7">
    <source>
        <dbReference type="Proteomes" id="UP001066276"/>
    </source>
</evidence>
<evidence type="ECO:0000259" key="5">
    <source>
        <dbReference type="PROSITE" id="PS50835"/>
    </source>
</evidence>
<dbReference type="Pfam" id="PF07686">
    <property type="entry name" value="V-set"/>
    <property type="match status" value="1"/>
</dbReference>
<comment type="caution">
    <text evidence="6">The sequence shown here is derived from an EMBL/GenBank/DDBJ whole genome shotgun (WGS) entry which is preliminary data.</text>
</comment>
<gene>
    <name evidence="6" type="ORF">NDU88_003857</name>
</gene>
<accession>A0AAV7QAX3</accession>
<dbReference type="InterPro" id="IPR050199">
    <property type="entry name" value="IgHV"/>
</dbReference>
<feature type="chain" id="PRO_5044023613" description="Ig-like domain-containing protein" evidence="4">
    <location>
        <begin position="20"/>
        <end position="123"/>
    </location>
</feature>
<sequence length="123" mass="13621">MIALCVLCLLLAVPKCVFSQFTLVQSGEGLLKPSRSLELTCAVSGASITDSSKVHAIQWVRQPLGKGLQWVGGIWHDGTIRYPQSLQSRCTITRDTSKNQVYLQLRQMTADDQGTYYCARDAQ</sequence>
<dbReference type="InterPro" id="IPR036179">
    <property type="entry name" value="Ig-like_dom_sf"/>
</dbReference>
<evidence type="ECO:0000256" key="1">
    <source>
        <dbReference type="ARBA" id="ARBA00022859"/>
    </source>
</evidence>
<protein>
    <recommendedName>
        <fullName evidence="5">Ig-like domain-containing protein</fullName>
    </recommendedName>
</protein>
<dbReference type="InterPro" id="IPR007110">
    <property type="entry name" value="Ig-like_dom"/>
</dbReference>
<reference evidence="6" key="1">
    <citation type="journal article" date="2022" name="bioRxiv">
        <title>Sequencing and chromosome-scale assembly of the giantPleurodeles waltlgenome.</title>
        <authorList>
            <person name="Brown T."/>
            <person name="Elewa A."/>
            <person name="Iarovenko S."/>
            <person name="Subramanian E."/>
            <person name="Araus A.J."/>
            <person name="Petzold A."/>
            <person name="Susuki M."/>
            <person name="Suzuki K.-i.T."/>
            <person name="Hayashi T."/>
            <person name="Toyoda A."/>
            <person name="Oliveira C."/>
            <person name="Osipova E."/>
            <person name="Leigh N.D."/>
            <person name="Simon A."/>
            <person name="Yun M.H."/>
        </authorList>
    </citation>
    <scope>NUCLEOTIDE SEQUENCE</scope>
    <source>
        <strain evidence="6">20211129_DDA</strain>
        <tissue evidence="6">Liver</tissue>
    </source>
</reference>
<dbReference type="PROSITE" id="PS50835">
    <property type="entry name" value="IG_LIKE"/>
    <property type="match status" value="1"/>
</dbReference>
<dbReference type="Gene3D" id="2.60.40.10">
    <property type="entry name" value="Immunoglobulins"/>
    <property type="match status" value="1"/>
</dbReference>
<proteinExistence type="predicted"/>